<dbReference type="Proteomes" id="UP000319026">
    <property type="component" value="Unassembled WGS sequence"/>
</dbReference>
<evidence type="ECO:0000313" key="3">
    <source>
        <dbReference type="EMBL" id="TWV52615.1"/>
    </source>
</evidence>
<proteinExistence type="predicted"/>
<dbReference type="EMBL" id="VOHT01000001">
    <property type="protein sequence ID" value="TWV52615.1"/>
    <property type="molecule type" value="Genomic_DNA"/>
</dbReference>
<gene>
    <name evidence="3" type="ORF">FSA03_03260</name>
    <name evidence="2" type="ORF">FSA06_03260</name>
</gene>
<evidence type="ECO:0000259" key="1">
    <source>
        <dbReference type="Pfam" id="PF13175"/>
    </source>
</evidence>
<organism evidence="3 5">
    <name type="scientific">Bacteroides fragilis</name>
    <dbReference type="NCBI Taxonomy" id="817"/>
    <lineage>
        <taxon>Bacteria</taxon>
        <taxon>Pseudomonadati</taxon>
        <taxon>Bacteroidota</taxon>
        <taxon>Bacteroidia</taxon>
        <taxon>Bacteroidales</taxon>
        <taxon>Bacteroidaceae</taxon>
        <taxon>Bacteroides</taxon>
    </lineage>
</organism>
<dbReference type="Gene3D" id="3.40.50.300">
    <property type="entry name" value="P-loop containing nucleotide triphosphate hydrolases"/>
    <property type="match status" value="1"/>
</dbReference>
<protein>
    <submittedName>
        <fullName evidence="3">AAA family ATPase</fullName>
    </submittedName>
</protein>
<evidence type="ECO:0000313" key="2">
    <source>
        <dbReference type="EMBL" id="TWV44242.1"/>
    </source>
</evidence>
<accession>A0AB38PSH4</accession>
<dbReference type="InterPro" id="IPR027417">
    <property type="entry name" value="P-loop_NTPase"/>
</dbReference>
<reference evidence="3 5" key="2">
    <citation type="submission" date="2019-07" db="EMBL/GenBank/DDBJ databases">
        <title>Genome Sequencing of Bacteroides fragilis.</title>
        <authorList>
            <person name="Pinto K.M."/>
            <person name="Ruoff K.L."/>
            <person name="Price C.E."/>
            <person name="Valls R.A."/>
            <person name="O'Toole G.A."/>
        </authorList>
    </citation>
    <scope>NUCLEOTIDE SEQUENCE [LARGE SCALE GENOMIC DNA]</scope>
    <source>
        <strain evidence="3 5">AD135F_3B</strain>
    </source>
</reference>
<feature type="domain" description="Endonuclease GajA/Old nuclease/RecF-like AAA" evidence="1">
    <location>
        <begin position="61"/>
        <end position="567"/>
    </location>
</feature>
<name>A0AB38PSH4_BACFG</name>
<dbReference type="RefSeq" id="WP_100721592.1">
    <property type="nucleotide sequence ID" value="NZ_JAPUAU010000001.1"/>
</dbReference>
<dbReference type="AlphaFoldDB" id="A0AB38PSH4"/>
<dbReference type="Proteomes" id="UP000315444">
    <property type="component" value="Unassembled WGS sequence"/>
</dbReference>
<dbReference type="PANTHER" id="PTHR43581">
    <property type="entry name" value="ATP/GTP PHOSPHATASE"/>
    <property type="match status" value="1"/>
</dbReference>
<evidence type="ECO:0000313" key="5">
    <source>
        <dbReference type="Proteomes" id="UP000319026"/>
    </source>
</evidence>
<dbReference type="SUPFAM" id="SSF52540">
    <property type="entry name" value="P-loop containing nucleoside triphosphate hydrolases"/>
    <property type="match status" value="1"/>
</dbReference>
<sequence>MNKGFSILGVQVYDTCHEHIKKVLTDRLYLFNSWYHNDNQKLVSTNEKDFVRTLYGKNISVQAIVGKNGSGKSTIMELVYRIINNLSVVMVRGMDRPAAQPMYYVRGVYGKLLFESDGKLGSIICEDNIIKFQWGEDESIVIKGTDTPMVQSQEDKEHLVYISRHFCYTLVCNYAMMSLVASDFNRDVCSPKTIHNGIWIEGIYNKNDGYQAAIGFEPYKGGGNISINRQKQLNDERLASILIDFARHQKPFFEDYYLSQIKLEFQKDSVNNKYNKNSEEKKYWHRHPENEIAFLWRKKKSFAYQILKAYGFEYFNLKDKMVRTAMAYLVYKTLSVGENYPQYMDYKIVAHMDYYAKQTGTFDKRFSTDLAMENKDYDSSGFYGSAYMLFNLCSQIQKARTHAELKIRQVLNFLNAVKNKYQVQGKKWECPKFASYDQYMQTMYPKHVLKSPQEILNFYPPQFFNDTIILKQKGIERPLYALSSGEKQFMQTLATIVYHLRNIISVKDLPGLAKYNNINLMLDEVETCFHPEYQQKFIKSLIDMFNNISIIKSININVILATHSPFILSDIPDSNILFLENGDLPQKSIKGTFCGNVCELLEQSFFLQSGFMGYYAKSIITDLLFYLKPHENIDYRLLHSWNQNNSKVLINLIGEPILKNSLMRLWNQKFEKGVDELVEWHKKEIKRLMQKHNK</sequence>
<dbReference type="EMBL" id="VOHV01000001">
    <property type="protein sequence ID" value="TWV44242.1"/>
    <property type="molecule type" value="Genomic_DNA"/>
</dbReference>
<dbReference type="InterPro" id="IPR051396">
    <property type="entry name" value="Bact_Antivir_Def_Nuclease"/>
</dbReference>
<comment type="caution">
    <text evidence="3">The sequence shown here is derived from an EMBL/GenBank/DDBJ whole genome shotgun (WGS) entry which is preliminary data.</text>
</comment>
<dbReference type="PANTHER" id="PTHR43581:SF4">
    <property type="entry name" value="ATP_GTP PHOSPHATASE"/>
    <property type="match status" value="1"/>
</dbReference>
<dbReference type="Pfam" id="PF13175">
    <property type="entry name" value="AAA_15"/>
    <property type="match status" value="1"/>
</dbReference>
<dbReference type="InterPro" id="IPR041685">
    <property type="entry name" value="AAA_GajA/Old/RecF-like"/>
</dbReference>
<reference evidence="2 4" key="1">
    <citation type="submission" date="2019-07" db="EMBL/GenBank/DDBJ databases">
        <title>Genome sequencing of Bacteroides fragilis.</title>
        <authorList>
            <person name="Galasyn E.V."/>
            <person name="Ruoff K.L."/>
            <person name="Price C.E."/>
            <person name="Valls R.A."/>
            <person name="O'Toole G.A."/>
        </authorList>
    </citation>
    <scope>NUCLEOTIDE SEQUENCE [LARGE SCALE GENOMIC DNA]</scope>
    <source>
        <strain evidence="2 4">AD135F_1B</strain>
    </source>
</reference>
<evidence type="ECO:0000313" key="4">
    <source>
        <dbReference type="Proteomes" id="UP000315444"/>
    </source>
</evidence>